<accession>A0A9D9IHX9</accession>
<keyword evidence="1" id="KW-1133">Transmembrane helix</keyword>
<reference evidence="2" key="2">
    <citation type="journal article" date="2021" name="PeerJ">
        <title>Extensive microbial diversity within the chicken gut microbiome revealed by metagenomics and culture.</title>
        <authorList>
            <person name="Gilroy R."/>
            <person name="Ravi A."/>
            <person name="Getino M."/>
            <person name="Pursley I."/>
            <person name="Horton D.L."/>
            <person name="Alikhan N.F."/>
            <person name="Baker D."/>
            <person name="Gharbi K."/>
            <person name="Hall N."/>
            <person name="Watson M."/>
            <person name="Adriaenssens E.M."/>
            <person name="Foster-Nyarko E."/>
            <person name="Jarju S."/>
            <person name="Secka A."/>
            <person name="Antonio M."/>
            <person name="Oren A."/>
            <person name="Chaudhuri R.R."/>
            <person name="La Ragione R."/>
            <person name="Hildebrand F."/>
            <person name="Pallen M.J."/>
        </authorList>
    </citation>
    <scope>NUCLEOTIDE SEQUENCE</scope>
    <source>
        <strain evidence="2">B1-8020</strain>
    </source>
</reference>
<protein>
    <submittedName>
        <fullName evidence="2">DUF4199 domain-containing protein</fullName>
    </submittedName>
</protein>
<comment type="caution">
    <text evidence="2">The sequence shown here is derived from an EMBL/GenBank/DDBJ whole genome shotgun (WGS) entry which is preliminary data.</text>
</comment>
<feature type="transmembrane region" description="Helical" evidence="1">
    <location>
        <begin position="47"/>
        <end position="71"/>
    </location>
</feature>
<keyword evidence="1" id="KW-0812">Transmembrane</keyword>
<proteinExistence type="predicted"/>
<name>A0A9D9IHX9_9BACT</name>
<feature type="transmembrane region" description="Helical" evidence="1">
    <location>
        <begin position="91"/>
        <end position="114"/>
    </location>
</feature>
<dbReference type="EMBL" id="JADIMA010000057">
    <property type="protein sequence ID" value="MBO8473137.1"/>
    <property type="molecule type" value="Genomic_DNA"/>
</dbReference>
<gene>
    <name evidence="2" type="ORF">IAB81_05850</name>
</gene>
<feature type="transmembrane region" description="Helical" evidence="1">
    <location>
        <begin position="151"/>
        <end position="171"/>
    </location>
</feature>
<evidence type="ECO:0000256" key="1">
    <source>
        <dbReference type="SAM" id="Phobius"/>
    </source>
</evidence>
<evidence type="ECO:0000313" key="3">
    <source>
        <dbReference type="Proteomes" id="UP000823604"/>
    </source>
</evidence>
<keyword evidence="1" id="KW-0472">Membrane</keyword>
<reference evidence="2" key="1">
    <citation type="submission" date="2020-10" db="EMBL/GenBank/DDBJ databases">
        <authorList>
            <person name="Gilroy R."/>
        </authorList>
    </citation>
    <scope>NUCLEOTIDE SEQUENCE</scope>
    <source>
        <strain evidence="2">B1-8020</strain>
    </source>
</reference>
<dbReference type="Proteomes" id="UP000823604">
    <property type="component" value="Unassembled WGS sequence"/>
</dbReference>
<organism evidence="2 3">
    <name type="scientific">Candidatus Merdivivens pullicola</name>
    <dbReference type="NCBI Taxonomy" id="2840872"/>
    <lineage>
        <taxon>Bacteria</taxon>
        <taxon>Pseudomonadati</taxon>
        <taxon>Bacteroidota</taxon>
        <taxon>Bacteroidia</taxon>
        <taxon>Bacteroidales</taxon>
        <taxon>Muribaculaceae</taxon>
        <taxon>Muribaculaceae incertae sedis</taxon>
        <taxon>Candidatus Merdivivens</taxon>
    </lineage>
</organism>
<sequence>MKEVTTNQQIWNSAAKDGAVLACITIGAGVINILISKMTGEGASSAAFSMAAMAISAILWLAKTVGSFLLLKRQIENFGTACGNPGKRFGYGVKVTLLSSILCAVFVAVNLLYISPDSTAATWDAVMQLYKGQLDSNSIEMLEAMKGYIPLYSTIGQFIWIFLLGIIYSGIISSMQRNNTPFNNTANPSDGQ</sequence>
<dbReference type="AlphaFoldDB" id="A0A9D9IHX9"/>
<evidence type="ECO:0000313" key="2">
    <source>
        <dbReference type="EMBL" id="MBO8473137.1"/>
    </source>
</evidence>
<feature type="transmembrane region" description="Helical" evidence="1">
    <location>
        <begin position="18"/>
        <end position="35"/>
    </location>
</feature>